<dbReference type="STRING" id="540747.SAMN04488031_102651"/>
<dbReference type="KEGG" id="rid:RIdsm_04851"/>
<dbReference type="AlphaFoldDB" id="A0A0T5PFD3"/>
<dbReference type="Proteomes" id="UP000051401">
    <property type="component" value="Unassembled WGS sequence"/>
</dbReference>
<evidence type="ECO:0000313" key="4">
    <source>
        <dbReference type="Proteomes" id="UP000325785"/>
    </source>
</evidence>
<keyword evidence="3" id="KW-1185">Reference proteome</keyword>
<accession>A0A0T5PFD3</accession>
<evidence type="ECO:0000313" key="1">
    <source>
        <dbReference type="EMBL" id="KRS19652.1"/>
    </source>
</evidence>
<organism evidence="1 3">
    <name type="scientific">Roseovarius indicus</name>
    <dbReference type="NCBI Taxonomy" id="540747"/>
    <lineage>
        <taxon>Bacteria</taxon>
        <taxon>Pseudomonadati</taxon>
        <taxon>Pseudomonadota</taxon>
        <taxon>Alphaproteobacteria</taxon>
        <taxon>Rhodobacterales</taxon>
        <taxon>Roseobacteraceae</taxon>
        <taxon>Roseovarius</taxon>
    </lineage>
</organism>
<evidence type="ECO:0000313" key="2">
    <source>
        <dbReference type="EMBL" id="QEW29009.1"/>
    </source>
</evidence>
<dbReference type="Proteomes" id="UP000325785">
    <property type="component" value="Chromosome"/>
</dbReference>
<dbReference type="PATRIC" id="fig|540747.5.peg.422"/>
<dbReference type="RefSeq" id="WP_057812774.1">
    <property type="nucleotide sequence ID" value="NZ_CP031598.1"/>
</dbReference>
<proteinExistence type="predicted"/>
<gene>
    <name evidence="2" type="ORF">RIdsm_04851</name>
    <name evidence="1" type="ORF">XM52_02085</name>
</gene>
<name>A0A0T5PFD3_9RHOB</name>
<dbReference type="EMBL" id="LAXI01000001">
    <property type="protein sequence ID" value="KRS19652.1"/>
    <property type="molecule type" value="Genomic_DNA"/>
</dbReference>
<reference evidence="2 4" key="2">
    <citation type="submission" date="2018-08" db="EMBL/GenBank/DDBJ databases">
        <title>Genetic Globetrotter - A new plasmid hitch-hiking vast phylogenetic and geographic distances.</title>
        <authorList>
            <person name="Vollmers J."/>
            <person name="Petersen J."/>
        </authorList>
    </citation>
    <scope>NUCLEOTIDE SEQUENCE [LARGE SCALE GENOMIC DNA]</scope>
    <source>
        <strain evidence="2 4">DSM 26383</strain>
    </source>
</reference>
<protein>
    <submittedName>
        <fullName evidence="1">Uncharacterized protein</fullName>
    </submittedName>
</protein>
<sequence>MPQTPPRKTCALEDLRDLDTVLDHSGGEPVEILTESGRIGHFVPQEWVEKHGITNGTALIETLRQHMP</sequence>
<evidence type="ECO:0000313" key="3">
    <source>
        <dbReference type="Proteomes" id="UP000051401"/>
    </source>
</evidence>
<dbReference type="EMBL" id="CP031598">
    <property type="protein sequence ID" value="QEW29009.1"/>
    <property type="molecule type" value="Genomic_DNA"/>
</dbReference>
<reference evidence="1 3" key="1">
    <citation type="submission" date="2015-04" db="EMBL/GenBank/DDBJ databases">
        <title>The draft genome sequence of Roseovarius indicus B108T.</title>
        <authorList>
            <person name="Li G."/>
            <person name="Lai Q."/>
            <person name="Shao Z."/>
            <person name="Yan P."/>
        </authorList>
    </citation>
    <scope>NUCLEOTIDE SEQUENCE [LARGE SCALE GENOMIC DNA]</scope>
    <source>
        <strain evidence="1 3">B108</strain>
    </source>
</reference>